<keyword evidence="4 6" id="KW-0460">Magnesium</keyword>
<proteinExistence type="inferred from homology"/>
<evidence type="ECO:0000256" key="6">
    <source>
        <dbReference type="RuleBase" id="RU366034"/>
    </source>
</evidence>
<reference evidence="7" key="1">
    <citation type="journal article" date="2020" name="Nat. Commun.">
        <title>Large-scale genome sequencing of mycorrhizal fungi provides insights into the early evolution of symbiotic traits.</title>
        <authorList>
            <person name="Miyauchi S."/>
            <person name="Kiss E."/>
            <person name="Kuo A."/>
            <person name="Drula E."/>
            <person name="Kohler A."/>
            <person name="Sanchez-Garcia M."/>
            <person name="Morin E."/>
            <person name="Andreopoulos B."/>
            <person name="Barry K.W."/>
            <person name="Bonito G."/>
            <person name="Buee M."/>
            <person name="Carver A."/>
            <person name="Chen C."/>
            <person name="Cichocki N."/>
            <person name="Clum A."/>
            <person name="Culley D."/>
            <person name="Crous P.W."/>
            <person name="Fauchery L."/>
            <person name="Girlanda M."/>
            <person name="Hayes R.D."/>
            <person name="Keri Z."/>
            <person name="LaButti K."/>
            <person name="Lipzen A."/>
            <person name="Lombard V."/>
            <person name="Magnuson J."/>
            <person name="Maillard F."/>
            <person name="Murat C."/>
            <person name="Nolan M."/>
            <person name="Ohm R.A."/>
            <person name="Pangilinan J."/>
            <person name="Pereira M.F."/>
            <person name="Perotto S."/>
            <person name="Peter M."/>
            <person name="Pfister S."/>
            <person name="Riley R."/>
            <person name="Sitrit Y."/>
            <person name="Stielow J.B."/>
            <person name="Szollosi G."/>
            <person name="Zifcakova L."/>
            <person name="Stursova M."/>
            <person name="Spatafora J.W."/>
            <person name="Tedersoo L."/>
            <person name="Vaario L.M."/>
            <person name="Yamada A."/>
            <person name="Yan M."/>
            <person name="Wang P."/>
            <person name="Xu J."/>
            <person name="Bruns T."/>
            <person name="Baldrian P."/>
            <person name="Vilgalys R."/>
            <person name="Dunand C."/>
            <person name="Henrissat B."/>
            <person name="Grigoriev I.V."/>
            <person name="Hibbett D."/>
            <person name="Nagy L.G."/>
            <person name="Martin F.M."/>
        </authorList>
    </citation>
    <scope>NUCLEOTIDE SEQUENCE</scope>
    <source>
        <strain evidence="7">UH-Tt-Lm1</strain>
    </source>
</reference>
<accession>A0A9P6HAR1</accession>
<keyword evidence="5 6" id="KW-0456">Lyase</keyword>
<gene>
    <name evidence="7" type="ORF">BJ322DRAFT_1008283</name>
</gene>
<dbReference type="InterPro" id="IPR008949">
    <property type="entry name" value="Isoprenoid_synthase_dom_sf"/>
</dbReference>
<dbReference type="AlphaFoldDB" id="A0A9P6HAR1"/>
<evidence type="ECO:0000313" key="7">
    <source>
        <dbReference type="EMBL" id="KAF9783141.1"/>
    </source>
</evidence>
<evidence type="ECO:0000313" key="8">
    <source>
        <dbReference type="Proteomes" id="UP000736335"/>
    </source>
</evidence>
<dbReference type="GO" id="GO:0010333">
    <property type="term" value="F:terpene synthase activity"/>
    <property type="evidence" value="ECO:0007669"/>
    <property type="project" value="InterPro"/>
</dbReference>
<reference evidence="7" key="2">
    <citation type="submission" date="2020-11" db="EMBL/GenBank/DDBJ databases">
        <authorList>
            <consortium name="DOE Joint Genome Institute"/>
            <person name="Kuo A."/>
            <person name="Miyauchi S."/>
            <person name="Kiss E."/>
            <person name="Drula E."/>
            <person name="Kohler A."/>
            <person name="Sanchez-Garcia M."/>
            <person name="Andreopoulos B."/>
            <person name="Barry K.W."/>
            <person name="Bonito G."/>
            <person name="Buee M."/>
            <person name="Carver A."/>
            <person name="Chen C."/>
            <person name="Cichocki N."/>
            <person name="Clum A."/>
            <person name="Culley D."/>
            <person name="Crous P.W."/>
            <person name="Fauchery L."/>
            <person name="Girlanda M."/>
            <person name="Hayes R."/>
            <person name="Keri Z."/>
            <person name="Labutti K."/>
            <person name="Lipzen A."/>
            <person name="Lombard V."/>
            <person name="Magnuson J."/>
            <person name="Maillard F."/>
            <person name="Morin E."/>
            <person name="Murat C."/>
            <person name="Nolan M."/>
            <person name="Ohm R."/>
            <person name="Pangilinan J."/>
            <person name="Pereira M."/>
            <person name="Perotto S."/>
            <person name="Peter M."/>
            <person name="Riley R."/>
            <person name="Sitrit Y."/>
            <person name="Stielow B."/>
            <person name="Szollosi G."/>
            <person name="Zifcakova L."/>
            <person name="Stursova M."/>
            <person name="Spatafora J.W."/>
            <person name="Tedersoo L."/>
            <person name="Vaario L.-M."/>
            <person name="Yamada A."/>
            <person name="Yan M."/>
            <person name="Wang P."/>
            <person name="Xu J."/>
            <person name="Bruns T."/>
            <person name="Baldrian P."/>
            <person name="Vilgalys R."/>
            <person name="Henrissat B."/>
            <person name="Grigoriev I.V."/>
            <person name="Hibbett D."/>
            <person name="Nagy L.G."/>
            <person name="Martin F.M."/>
        </authorList>
    </citation>
    <scope>NUCLEOTIDE SEQUENCE</scope>
    <source>
        <strain evidence="7">UH-Tt-Lm1</strain>
    </source>
</reference>
<dbReference type="Pfam" id="PF19086">
    <property type="entry name" value="Terpene_syn_C_2"/>
    <property type="match status" value="1"/>
</dbReference>
<evidence type="ECO:0000256" key="5">
    <source>
        <dbReference type="ARBA" id="ARBA00023239"/>
    </source>
</evidence>
<dbReference type="SFLD" id="SFLDG01020">
    <property type="entry name" value="Terpene_Cyclase_Like_2"/>
    <property type="match status" value="1"/>
</dbReference>
<keyword evidence="8" id="KW-1185">Reference proteome</keyword>
<evidence type="ECO:0000256" key="1">
    <source>
        <dbReference type="ARBA" id="ARBA00001946"/>
    </source>
</evidence>
<dbReference type="GO" id="GO:0046872">
    <property type="term" value="F:metal ion binding"/>
    <property type="evidence" value="ECO:0007669"/>
    <property type="project" value="UniProtKB-KW"/>
</dbReference>
<dbReference type="SUPFAM" id="SSF48576">
    <property type="entry name" value="Terpenoid synthases"/>
    <property type="match status" value="1"/>
</dbReference>
<sequence>MTSILIAPPSVSPLVNSTSDPRVFVLPDLFSHCTLDLRVHEELPRVVWESKAWMINGSDISRNEKAFSSFHGLKAGELACACYPSIPLHKLRVCADFMNWLWHIDDVSDDMDDKSTVAIENEIMTTYRHPDTHNPKTNVGKLTKSYWTRFIAEGSPGSQKRFIHAMDLFFKAITIQARDRTSGIIPDLEDYIALRRDTSACKPCWALVEYANGLDLPDEVVEHPILQGLGEAANDVIAWSNDIFSYSREQTKGDTHNMIAIMMYRRGMTLQEAVDYVGDLCKKSFDRFNENRARLPSWGPEIDPQIQVYVEGLADWIVATLHWSFDSERYFGKKGLQVKKSGIVELASVGVPEPVGSSNSSAAAVSTVPDF</sequence>
<dbReference type="EC" id="4.2.3.-" evidence="6"/>
<dbReference type="InterPro" id="IPR034686">
    <property type="entry name" value="Terpene_cyclase-like_2"/>
</dbReference>
<dbReference type="SFLD" id="SFLDS00005">
    <property type="entry name" value="Isoprenoid_Synthase_Type_I"/>
    <property type="match status" value="1"/>
</dbReference>
<evidence type="ECO:0000256" key="4">
    <source>
        <dbReference type="ARBA" id="ARBA00022842"/>
    </source>
</evidence>
<dbReference type="Gene3D" id="1.10.600.10">
    <property type="entry name" value="Farnesyl Diphosphate Synthase"/>
    <property type="match status" value="1"/>
</dbReference>
<dbReference type="PANTHER" id="PTHR35201">
    <property type="entry name" value="TERPENE SYNTHASE"/>
    <property type="match status" value="1"/>
</dbReference>
<organism evidence="7 8">
    <name type="scientific">Thelephora terrestris</name>
    <dbReference type="NCBI Taxonomy" id="56493"/>
    <lineage>
        <taxon>Eukaryota</taxon>
        <taxon>Fungi</taxon>
        <taxon>Dikarya</taxon>
        <taxon>Basidiomycota</taxon>
        <taxon>Agaricomycotina</taxon>
        <taxon>Agaricomycetes</taxon>
        <taxon>Thelephorales</taxon>
        <taxon>Thelephoraceae</taxon>
        <taxon>Thelephora</taxon>
    </lineage>
</organism>
<evidence type="ECO:0000256" key="2">
    <source>
        <dbReference type="ARBA" id="ARBA00006333"/>
    </source>
</evidence>
<dbReference type="OrthoDB" id="2861623at2759"/>
<dbReference type="PANTHER" id="PTHR35201:SF4">
    <property type="entry name" value="BETA-PINACENE SYNTHASE-RELATED"/>
    <property type="match status" value="1"/>
</dbReference>
<dbReference type="Proteomes" id="UP000736335">
    <property type="component" value="Unassembled WGS sequence"/>
</dbReference>
<evidence type="ECO:0000256" key="3">
    <source>
        <dbReference type="ARBA" id="ARBA00022723"/>
    </source>
</evidence>
<comment type="cofactor">
    <cofactor evidence="1 6">
        <name>Mg(2+)</name>
        <dbReference type="ChEBI" id="CHEBI:18420"/>
    </cofactor>
</comment>
<dbReference type="GO" id="GO:0008299">
    <property type="term" value="P:isoprenoid biosynthetic process"/>
    <property type="evidence" value="ECO:0007669"/>
    <property type="project" value="UniProtKB-ARBA"/>
</dbReference>
<keyword evidence="3 6" id="KW-0479">Metal-binding</keyword>
<dbReference type="EMBL" id="WIUZ02000010">
    <property type="protein sequence ID" value="KAF9783141.1"/>
    <property type="molecule type" value="Genomic_DNA"/>
</dbReference>
<name>A0A9P6HAR1_9AGAM</name>
<comment type="similarity">
    <text evidence="2 6">Belongs to the terpene synthase family.</text>
</comment>
<protein>
    <recommendedName>
        <fullName evidence="6">Terpene synthase</fullName>
        <ecNumber evidence="6">4.2.3.-</ecNumber>
    </recommendedName>
</protein>
<comment type="caution">
    <text evidence="7">The sequence shown here is derived from an EMBL/GenBank/DDBJ whole genome shotgun (WGS) entry which is preliminary data.</text>
</comment>